<gene>
    <name evidence="4" type="primary">qacR_2</name>
    <name evidence="4" type="ORF">PAECIP111893_04801</name>
</gene>
<dbReference type="InterPro" id="IPR013571">
    <property type="entry name" value="Tscrpt_reg_QacR_C"/>
</dbReference>
<dbReference type="InterPro" id="IPR001647">
    <property type="entry name" value="HTH_TetR"/>
</dbReference>
<evidence type="ECO:0000256" key="1">
    <source>
        <dbReference type="ARBA" id="ARBA00023125"/>
    </source>
</evidence>
<evidence type="ECO:0000259" key="3">
    <source>
        <dbReference type="PROSITE" id="PS50977"/>
    </source>
</evidence>
<reference evidence="4" key="1">
    <citation type="submission" date="2022-01" db="EMBL/GenBank/DDBJ databases">
        <authorList>
            <person name="Criscuolo A."/>
        </authorList>
    </citation>
    <scope>NUCLEOTIDE SEQUENCE</scope>
    <source>
        <strain evidence="4">CIP111893</strain>
    </source>
</reference>
<dbReference type="SUPFAM" id="SSF48498">
    <property type="entry name" value="Tetracyclin repressor-like, C-terminal domain"/>
    <property type="match status" value="1"/>
</dbReference>
<accession>A0ABM9CTL8</accession>
<proteinExistence type="predicted"/>
<dbReference type="Pfam" id="PF00440">
    <property type="entry name" value="TetR_N"/>
    <property type="match status" value="1"/>
</dbReference>
<dbReference type="SUPFAM" id="SSF46689">
    <property type="entry name" value="Homeodomain-like"/>
    <property type="match status" value="1"/>
</dbReference>
<dbReference type="PANTHER" id="PTHR30055">
    <property type="entry name" value="HTH-TYPE TRANSCRIPTIONAL REGULATOR RUTR"/>
    <property type="match status" value="1"/>
</dbReference>
<comment type="caution">
    <text evidence="4">The sequence shown here is derived from an EMBL/GenBank/DDBJ whole genome shotgun (WGS) entry which is preliminary data.</text>
</comment>
<sequence>MRKPVELIKREIATQAGTLFIQRGYAATSMEEICRATGRSKGSIYYHFKSKEALFLHVIKLKAEAWNETWALKEGQCSTAVEKLYALAEHFADDFENPLMGVANEFMTSQIIDQDMMNDLLGMLRSSYHLYEKVLEEGIQRGELQADNARDLMYILHGMLGGLGTLYYETDIKEIKRLHIKSIDVFLNGVRAR</sequence>
<keyword evidence="5" id="KW-1185">Reference proteome</keyword>
<organism evidence="4 5">
    <name type="scientific">Paenibacillus plantiphilus</name>
    <dbReference type="NCBI Taxonomy" id="2905650"/>
    <lineage>
        <taxon>Bacteria</taxon>
        <taxon>Bacillati</taxon>
        <taxon>Bacillota</taxon>
        <taxon>Bacilli</taxon>
        <taxon>Bacillales</taxon>
        <taxon>Paenibacillaceae</taxon>
        <taxon>Paenibacillus</taxon>
    </lineage>
</organism>
<feature type="domain" description="HTH tetR-type" evidence="3">
    <location>
        <begin position="6"/>
        <end position="66"/>
    </location>
</feature>
<dbReference type="InterPro" id="IPR050109">
    <property type="entry name" value="HTH-type_TetR-like_transc_reg"/>
</dbReference>
<dbReference type="Gene3D" id="1.10.357.10">
    <property type="entry name" value="Tetracycline Repressor, domain 2"/>
    <property type="match status" value="1"/>
</dbReference>
<dbReference type="PRINTS" id="PR00455">
    <property type="entry name" value="HTHTETR"/>
</dbReference>
<name>A0ABM9CTL8_9BACL</name>
<protein>
    <submittedName>
        <fullName evidence="4">HTH-type transcriptional regulator QacR</fullName>
    </submittedName>
</protein>
<dbReference type="PROSITE" id="PS50977">
    <property type="entry name" value="HTH_TETR_2"/>
    <property type="match status" value="1"/>
</dbReference>
<feature type="DNA-binding region" description="H-T-H motif" evidence="2">
    <location>
        <begin position="29"/>
        <end position="48"/>
    </location>
</feature>
<evidence type="ECO:0000313" key="5">
    <source>
        <dbReference type="Proteomes" id="UP000838686"/>
    </source>
</evidence>
<keyword evidence="1 2" id="KW-0238">DNA-binding</keyword>
<dbReference type="InterPro" id="IPR036271">
    <property type="entry name" value="Tet_transcr_reg_TetR-rel_C_sf"/>
</dbReference>
<evidence type="ECO:0000256" key="2">
    <source>
        <dbReference type="PROSITE-ProRule" id="PRU00335"/>
    </source>
</evidence>
<dbReference type="RefSeq" id="WP_236345812.1">
    <property type="nucleotide sequence ID" value="NZ_CAKMMF010000037.1"/>
</dbReference>
<dbReference type="PANTHER" id="PTHR30055:SF211">
    <property type="entry name" value="TRANSCRIPTIONAL REGULATOR, TETR FAMILY"/>
    <property type="match status" value="1"/>
</dbReference>
<evidence type="ECO:0000313" key="4">
    <source>
        <dbReference type="EMBL" id="CAH1221904.1"/>
    </source>
</evidence>
<dbReference type="InterPro" id="IPR009057">
    <property type="entry name" value="Homeodomain-like_sf"/>
</dbReference>
<dbReference type="Gene3D" id="1.10.10.60">
    <property type="entry name" value="Homeodomain-like"/>
    <property type="match status" value="1"/>
</dbReference>
<dbReference type="Proteomes" id="UP000838686">
    <property type="component" value="Unassembled WGS sequence"/>
</dbReference>
<dbReference type="Pfam" id="PF08360">
    <property type="entry name" value="TetR_C_5"/>
    <property type="match status" value="1"/>
</dbReference>
<dbReference type="EMBL" id="CAKMMF010000037">
    <property type="protein sequence ID" value="CAH1221904.1"/>
    <property type="molecule type" value="Genomic_DNA"/>
</dbReference>